<dbReference type="GeneID" id="73325444"/>
<evidence type="ECO:0000256" key="1">
    <source>
        <dbReference type="SAM" id="MobiDB-lite"/>
    </source>
</evidence>
<dbReference type="EMBL" id="BQXU01000010">
    <property type="protein sequence ID" value="GKT44461.1"/>
    <property type="molecule type" value="Genomic_DNA"/>
</dbReference>
<gene>
    <name evidence="2" type="ORF">ColSpa_04642</name>
</gene>
<name>A0AA37L9T4_9PEZI</name>
<reference evidence="2 3" key="1">
    <citation type="submission" date="2022-03" db="EMBL/GenBank/DDBJ databases">
        <title>Genome data of Colletotrichum spp.</title>
        <authorList>
            <person name="Utami Y.D."/>
            <person name="Hiruma K."/>
        </authorList>
    </citation>
    <scope>NUCLEOTIDE SEQUENCE [LARGE SCALE GENOMIC DNA]</scope>
    <source>
        <strain evidence="2 3">MAFF 239500</strain>
    </source>
</reference>
<accession>A0AA37L9T4</accession>
<comment type="caution">
    <text evidence="2">The sequence shown here is derived from an EMBL/GenBank/DDBJ whole genome shotgun (WGS) entry which is preliminary data.</text>
</comment>
<feature type="region of interest" description="Disordered" evidence="1">
    <location>
        <begin position="1"/>
        <end position="23"/>
    </location>
</feature>
<dbReference type="RefSeq" id="XP_049126811.1">
    <property type="nucleotide sequence ID" value="XM_049270854.1"/>
</dbReference>
<organism evidence="2 3">
    <name type="scientific">Colletotrichum spaethianum</name>
    <dbReference type="NCBI Taxonomy" id="700344"/>
    <lineage>
        <taxon>Eukaryota</taxon>
        <taxon>Fungi</taxon>
        <taxon>Dikarya</taxon>
        <taxon>Ascomycota</taxon>
        <taxon>Pezizomycotina</taxon>
        <taxon>Sordariomycetes</taxon>
        <taxon>Hypocreomycetidae</taxon>
        <taxon>Glomerellales</taxon>
        <taxon>Glomerellaceae</taxon>
        <taxon>Colletotrichum</taxon>
        <taxon>Colletotrichum spaethianum species complex</taxon>
    </lineage>
</organism>
<dbReference type="AlphaFoldDB" id="A0AA37L9T4"/>
<evidence type="ECO:0000313" key="3">
    <source>
        <dbReference type="Proteomes" id="UP001055115"/>
    </source>
</evidence>
<dbReference type="Proteomes" id="UP001055115">
    <property type="component" value="Unassembled WGS sequence"/>
</dbReference>
<sequence length="121" mass="12884">MAPFVGRVPGSLSGVKGKLAGSRAKKSEKRLKMMKVDEEEGWKGAGAGEWVSAGYGGDGMVWAWLCGTALAVMISGKEGVALEKGVGFPGGKLEEWFPKELLITEARVKRADMSNLVDEIL</sequence>
<proteinExistence type="predicted"/>
<keyword evidence="3" id="KW-1185">Reference proteome</keyword>
<evidence type="ECO:0000313" key="2">
    <source>
        <dbReference type="EMBL" id="GKT44461.1"/>
    </source>
</evidence>
<protein>
    <submittedName>
        <fullName evidence="2">Uncharacterized protein</fullName>
    </submittedName>
</protein>